<keyword evidence="3" id="KW-1185">Reference proteome</keyword>
<evidence type="ECO:0000313" key="2">
    <source>
        <dbReference type="EMBL" id="SFJ92103.1"/>
    </source>
</evidence>
<dbReference type="SUPFAM" id="SSF56801">
    <property type="entry name" value="Acetyl-CoA synthetase-like"/>
    <property type="match status" value="1"/>
</dbReference>
<accession>A0A1I3VAS1</accession>
<keyword evidence="2" id="KW-0436">Ligase</keyword>
<proteinExistence type="predicted"/>
<dbReference type="STRING" id="115433.SAMN05421835_110223"/>
<evidence type="ECO:0000313" key="3">
    <source>
        <dbReference type="Proteomes" id="UP000199025"/>
    </source>
</evidence>
<dbReference type="OrthoDB" id="8445630at2"/>
<dbReference type="RefSeq" id="WP_091509342.1">
    <property type="nucleotide sequence ID" value="NZ_FORP01000010.1"/>
</dbReference>
<protein>
    <submittedName>
        <fullName evidence="2">Acyl-CoA synthetase (AMP-forming)/AMP-acid ligase II</fullName>
    </submittedName>
</protein>
<sequence>MTLIGDGARIVDATAGRVLGHDELVLEVTRVAEALSALPTGVLFARTATDLESIRYYLAAFESGRPIALLDPALTADALAELVTRFRPAAVLTAPEAPEPPGYLAKDGHWVRADPDGVSPHPDLALLLATSGSTGVPQLVKLSRRAVLSNAHAIAEVLSIGPGEVAPTNLPPHYAYGLSVLNSHLARGATVVIEPSGLRSRSFWEAVEQCGCTSLAAVPSHYEMLRRLDFDPARYPRLRTLTQAGGRLRPELVAEFDAKMRAVGGGLYVMYGQTEAGPRMSTMPAELLAHKPESVGPAVPGGHLSIRCPDGSETTHPKISGEVVYRGPNVMMGYAVDEAGLALGDQLGGVLATGDLGYLDEDGFLFVTGRLKRMGSVFGNLFSLDDLEQAVRASAPEAGLVAAVPGNDKVVLFAEGLGAEACREVSHALADRLHLHASRFDVRPIAAVPLLASGKIDYQALRGEI</sequence>
<dbReference type="InterPro" id="IPR000873">
    <property type="entry name" value="AMP-dep_synth/lig_dom"/>
</dbReference>
<dbReference type="Gene3D" id="3.40.50.12780">
    <property type="entry name" value="N-terminal domain of ligase-like"/>
    <property type="match status" value="1"/>
</dbReference>
<gene>
    <name evidence="2" type="ORF">SAMN05421835_110223</name>
</gene>
<dbReference type="EMBL" id="FORP01000010">
    <property type="protein sequence ID" value="SFJ92103.1"/>
    <property type="molecule type" value="Genomic_DNA"/>
</dbReference>
<dbReference type="PANTHER" id="PTHR24096">
    <property type="entry name" value="LONG-CHAIN-FATTY-ACID--COA LIGASE"/>
    <property type="match status" value="1"/>
</dbReference>
<dbReference type="Pfam" id="PF00501">
    <property type="entry name" value="AMP-binding"/>
    <property type="match status" value="1"/>
</dbReference>
<organism evidence="2 3">
    <name type="scientific">Amycolatopsis sacchari</name>
    <dbReference type="NCBI Taxonomy" id="115433"/>
    <lineage>
        <taxon>Bacteria</taxon>
        <taxon>Bacillati</taxon>
        <taxon>Actinomycetota</taxon>
        <taxon>Actinomycetes</taxon>
        <taxon>Pseudonocardiales</taxon>
        <taxon>Pseudonocardiaceae</taxon>
        <taxon>Amycolatopsis</taxon>
    </lineage>
</organism>
<dbReference type="GO" id="GO:0016405">
    <property type="term" value="F:CoA-ligase activity"/>
    <property type="evidence" value="ECO:0007669"/>
    <property type="project" value="TreeGrafter"/>
</dbReference>
<dbReference type="Proteomes" id="UP000199025">
    <property type="component" value="Unassembled WGS sequence"/>
</dbReference>
<dbReference type="AlphaFoldDB" id="A0A1I3VAS1"/>
<name>A0A1I3VAS1_9PSEU</name>
<dbReference type="InterPro" id="IPR042099">
    <property type="entry name" value="ANL_N_sf"/>
</dbReference>
<feature type="domain" description="AMP-dependent synthetase/ligase" evidence="1">
    <location>
        <begin position="16"/>
        <end position="334"/>
    </location>
</feature>
<reference evidence="2 3" key="1">
    <citation type="submission" date="2016-10" db="EMBL/GenBank/DDBJ databases">
        <authorList>
            <person name="de Groot N.N."/>
        </authorList>
    </citation>
    <scope>NUCLEOTIDE SEQUENCE [LARGE SCALE GENOMIC DNA]</scope>
    <source>
        <strain evidence="2 3">DSM 44468</strain>
    </source>
</reference>
<evidence type="ECO:0000259" key="1">
    <source>
        <dbReference type="Pfam" id="PF00501"/>
    </source>
</evidence>